<proteinExistence type="inferred from homology"/>
<dbReference type="OrthoDB" id="9762066at2"/>
<name>A0A1D9P329_9FIRM</name>
<dbReference type="GO" id="GO:0004553">
    <property type="term" value="F:hydrolase activity, hydrolyzing O-glycosyl compounds"/>
    <property type="evidence" value="ECO:0007669"/>
    <property type="project" value="InterPro"/>
</dbReference>
<dbReference type="InterPro" id="IPR036156">
    <property type="entry name" value="Beta-gal/glucu_dom_sf"/>
</dbReference>
<keyword evidence="8" id="KW-1185">Reference proteome</keyword>
<dbReference type="Gene3D" id="2.60.120.260">
    <property type="entry name" value="Galactose-binding domain-like"/>
    <property type="match status" value="1"/>
</dbReference>
<feature type="domain" description="Glycoside hydrolase family 2 immunoglobulin-like beta-sandwich" evidence="4">
    <location>
        <begin position="192"/>
        <end position="321"/>
    </location>
</feature>
<evidence type="ECO:0000313" key="8">
    <source>
        <dbReference type="Proteomes" id="UP000179284"/>
    </source>
</evidence>
<dbReference type="InterPro" id="IPR013783">
    <property type="entry name" value="Ig-like_fold"/>
</dbReference>
<evidence type="ECO:0000259" key="4">
    <source>
        <dbReference type="Pfam" id="PF00703"/>
    </source>
</evidence>
<organism evidence="7 8">
    <name type="scientific">Butyrivibrio hungatei</name>
    <dbReference type="NCBI Taxonomy" id="185008"/>
    <lineage>
        <taxon>Bacteria</taxon>
        <taxon>Bacillati</taxon>
        <taxon>Bacillota</taxon>
        <taxon>Clostridia</taxon>
        <taxon>Lachnospirales</taxon>
        <taxon>Lachnospiraceae</taxon>
        <taxon>Butyrivibrio</taxon>
    </lineage>
</organism>
<feature type="domain" description="Glycoside hydrolase family 2 catalytic" evidence="5">
    <location>
        <begin position="328"/>
        <end position="408"/>
    </location>
</feature>
<evidence type="ECO:0000256" key="2">
    <source>
        <dbReference type="ARBA" id="ARBA00022801"/>
    </source>
</evidence>
<dbReference type="Gene3D" id="2.60.40.10">
    <property type="entry name" value="Immunoglobulins"/>
    <property type="match status" value="3"/>
</dbReference>
<keyword evidence="2 7" id="KW-0378">Hydrolase</keyword>
<dbReference type="PANTHER" id="PTHR42732">
    <property type="entry name" value="BETA-GALACTOSIDASE"/>
    <property type="match status" value="1"/>
</dbReference>
<dbReference type="InterPro" id="IPR032311">
    <property type="entry name" value="DUF4982"/>
</dbReference>
<comment type="similarity">
    <text evidence="1">Belongs to the glycosyl hydrolase 2 family.</text>
</comment>
<sequence>MQELKSFNDGWKFHFGDIETIRNRWGWAKSGSFNQGPESKAYDDSDWKNVTLPHDFVFETKVYDYSEKEFGKDNTIPAMEDVNNAHTTAGSFDKNVGWYRKHFFIPEEYEGKKIYLIFDGIYRDSWIYLNEFFVEHEPSGYSRIILDITDIAAYGEENILSIKCDARQAEGWFYEGGGIYRNAYLKVVEEKHIEDAFIHGTPVENNGVHMNFSCRLCNLEGYDQKYLNLEICEKRTGKVVKKIDYDLEEIISEPIDKYEETDEKLIFELGDGDLRLVTSFEFEEDEVKMWSLDDTNLYELIITLIDGDEICNVDKKTFGIRNIEFDNNKGFLLNGEQVKIKGVCCHQNHGGLGSAVPKEVMRYRIKKLKEMGANGYRGAHYPLAEDFLSICDEEGMVVMLETRVLSSASKDLSELERMVKIARNHPSVIMYSIGNEEAQTQTTSQGARIARTMKKFIKHLDPYTPVTMALLMLDMKTNTQIEDYKLLEGIFKELDVAGFNYHSDLYEKFHREYPDIPFICTEQGTFKSTRGCYKTDAQKCHLAINEKRDWYMFGAERWRHCKPEWISGLFIWTGFDYYGEPTPFAWPAISSQFGAMDLCGNPKDFYYFYKSWWSKDEVIHAYPDMNGETGVPTDYYVFSNAEEVELILNGKSYGKKAMKDGDYLIWENILSEHGKMEVVGYRNGKEVSREVNETADKKSARLEVTEDYREGNIVIRKIALLDKNRNLVPNADVRFDIPKEWGEFLGASNGDPSDHTPGKAGYVNTFHGLAQVITRK</sequence>
<dbReference type="SUPFAM" id="SSF49785">
    <property type="entry name" value="Galactose-binding domain-like"/>
    <property type="match status" value="1"/>
</dbReference>
<evidence type="ECO:0000313" key="7">
    <source>
        <dbReference type="EMBL" id="AOZ96882.1"/>
    </source>
</evidence>
<dbReference type="Pfam" id="PF00703">
    <property type="entry name" value="Glyco_hydro_2"/>
    <property type="match status" value="1"/>
</dbReference>
<dbReference type="AlphaFoldDB" id="A0A1D9P329"/>
<dbReference type="InterPro" id="IPR008979">
    <property type="entry name" value="Galactose-bd-like_sf"/>
</dbReference>
<protein>
    <submittedName>
        <fullName evidence="7">Glycoside hydrolase family 2 Gh2C</fullName>
    </submittedName>
</protein>
<dbReference type="EMBL" id="CP017831">
    <property type="protein sequence ID" value="AOZ96882.1"/>
    <property type="molecule type" value="Genomic_DNA"/>
</dbReference>
<evidence type="ECO:0000259" key="5">
    <source>
        <dbReference type="Pfam" id="PF02836"/>
    </source>
</evidence>
<dbReference type="SUPFAM" id="SSF51445">
    <property type="entry name" value="(Trans)glycosidases"/>
    <property type="match status" value="1"/>
</dbReference>
<dbReference type="Pfam" id="PF02836">
    <property type="entry name" value="Glyco_hydro_2_C"/>
    <property type="match status" value="2"/>
</dbReference>
<feature type="domain" description="DUF4982" evidence="6">
    <location>
        <begin position="632"/>
        <end position="687"/>
    </location>
</feature>
<accession>A0A1D9P329</accession>
<evidence type="ECO:0000256" key="1">
    <source>
        <dbReference type="ARBA" id="ARBA00007401"/>
    </source>
</evidence>
<gene>
    <name evidence="7" type="ORF">bhn_I1849</name>
</gene>
<dbReference type="SUPFAM" id="SSF49303">
    <property type="entry name" value="beta-Galactosidase/glucuronidase domain"/>
    <property type="match status" value="1"/>
</dbReference>
<dbReference type="GO" id="GO:0005975">
    <property type="term" value="P:carbohydrate metabolic process"/>
    <property type="evidence" value="ECO:0007669"/>
    <property type="project" value="InterPro"/>
</dbReference>
<dbReference type="KEGG" id="bhu:bhn_I1849"/>
<dbReference type="Proteomes" id="UP000179284">
    <property type="component" value="Chromosome I"/>
</dbReference>
<dbReference type="InterPro" id="IPR017853">
    <property type="entry name" value="GH"/>
</dbReference>
<dbReference type="InterPro" id="IPR006103">
    <property type="entry name" value="Glyco_hydro_2_cat"/>
</dbReference>
<evidence type="ECO:0000256" key="3">
    <source>
        <dbReference type="ARBA" id="ARBA00023295"/>
    </source>
</evidence>
<dbReference type="InterPro" id="IPR051913">
    <property type="entry name" value="GH2_Domain-Containing"/>
</dbReference>
<keyword evidence="3" id="KW-0326">Glycosidase</keyword>
<dbReference type="PANTHER" id="PTHR42732:SF1">
    <property type="entry name" value="BETA-MANNOSIDASE"/>
    <property type="match status" value="1"/>
</dbReference>
<dbReference type="InterPro" id="IPR006102">
    <property type="entry name" value="Ig-like_GH2"/>
</dbReference>
<evidence type="ECO:0000259" key="6">
    <source>
        <dbReference type="Pfam" id="PF16355"/>
    </source>
</evidence>
<dbReference type="Pfam" id="PF16355">
    <property type="entry name" value="DUF4982"/>
    <property type="match status" value="1"/>
</dbReference>
<dbReference type="RefSeq" id="WP_071176540.1">
    <property type="nucleotide sequence ID" value="NZ_CP017831.1"/>
</dbReference>
<feature type="domain" description="Glycoside hydrolase family 2 catalytic" evidence="5">
    <location>
        <begin position="412"/>
        <end position="481"/>
    </location>
</feature>
<dbReference type="Gene3D" id="3.20.20.80">
    <property type="entry name" value="Glycosidases"/>
    <property type="match status" value="1"/>
</dbReference>
<reference evidence="8" key="1">
    <citation type="submission" date="2016-10" db="EMBL/GenBank/DDBJ databases">
        <title>The complete genome sequence of the rumen bacterium Butyrivibrio hungatei MB2003.</title>
        <authorList>
            <person name="Palevich N."/>
            <person name="Kelly W.J."/>
            <person name="Leahy S.C."/>
            <person name="Altermann E."/>
            <person name="Rakonjac J."/>
            <person name="Attwood G.T."/>
        </authorList>
    </citation>
    <scope>NUCLEOTIDE SEQUENCE [LARGE SCALE GENOMIC DNA]</scope>
    <source>
        <strain evidence="8">MB2003</strain>
    </source>
</reference>